<name>A0A1Y2HFD3_9FUNG</name>
<feature type="region of interest" description="Disordered" evidence="1">
    <location>
        <begin position="274"/>
        <end position="314"/>
    </location>
</feature>
<proteinExistence type="predicted"/>
<accession>A0A1Y2HFD3</accession>
<protein>
    <submittedName>
        <fullName evidence="2">Uncharacterized protein</fullName>
    </submittedName>
</protein>
<feature type="region of interest" description="Disordered" evidence="1">
    <location>
        <begin position="328"/>
        <end position="367"/>
    </location>
</feature>
<feature type="compositionally biased region" description="Pro residues" evidence="1">
    <location>
        <begin position="280"/>
        <end position="293"/>
    </location>
</feature>
<comment type="caution">
    <text evidence="2">The sequence shown here is derived from an EMBL/GenBank/DDBJ whole genome shotgun (WGS) entry which is preliminary data.</text>
</comment>
<keyword evidence="3" id="KW-1185">Reference proteome</keyword>
<evidence type="ECO:0000256" key="1">
    <source>
        <dbReference type="SAM" id="MobiDB-lite"/>
    </source>
</evidence>
<evidence type="ECO:0000313" key="2">
    <source>
        <dbReference type="EMBL" id="ORZ32403.1"/>
    </source>
</evidence>
<feature type="region of interest" description="Disordered" evidence="1">
    <location>
        <begin position="1"/>
        <end position="55"/>
    </location>
</feature>
<gene>
    <name evidence="2" type="ORF">BCR44DRAFT_56557</name>
</gene>
<feature type="non-terminal residue" evidence="2">
    <location>
        <position position="571"/>
    </location>
</feature>
<feature type="compositionally biased region" description="Low complexity" evidence="1">
    <location>
        <begin position="102"/>
        <end position="113"/>
    </location>
</feature>
<dbReference type="EMBL" id="MCFL01000047">
    <property type="protein sequence ID" value="ORZ32403.1"/>
    <property type="molecule type" value="Genomic_DNA"/>
</dbReference>
<sequence>MDNPMQTFFPATSSRKRARRGTNVSSASASASNPSGQASCPSNKRQRRRRGPQSVRDLVKRCHDMINAAALCKVGTFHIERRRQAEQQAVDPAAAISTTAANAITDNDNAGNGDQDDDTISTGTTDNGRETSISSQESNAASDLGEHFFSIDGTDAGIDGHVAAVFEFLLSPTSAKVPCKLAIQDDSGVWSFVPSQVANVLKAISTSGPQDLNRVKSLLKGSIARMAKGAKISVGDLVFEPFIMTRAFSRAHAESFGAPGDIPILLVDWRIEDPQEAPAGPAPPAPSTTPPTPLLLSNPETPPPLSPATTSDASQQAIVDVPASHDTLATPELPEAPASPTLPNTPASPAMPAPPAPAREVAQLPPPPCGHLPFRETWWSLEWRGHRREGSPAITMCFRCFAHFAAHVTGAPSPHINAAYWDERRASGLALHAYLFQVMKGFDFVTDEYLLAVQYATHIYHPQSPTNPASLFSAAMATKQRMDSGFFDDIPLARRQQAIVRCALADWLYGYTRHTRFSHAGMAVIDGAVELAKVDGEVRVGPNGPSSMGEFSTRVQNYLEIMRARLPARPC</sequence>
<feature type="compositionally biased region" description="Polar residues" evidence="1">
    <location>
        <begin position="1"/>
        <end position="13"/>
    </location>
</feature>
<organism evidence="2 3">
    <name type="scientific">Catenaria anguillulae PL171</name>
    <dbReference type="NCBI Taxonomy" id="765915"/>
    <lineage>
        <taxon>Eukaryota</taxon>
        <taxon>Fungi</taxon>
        <taxon>Fungi incertae sedis</taxon>
        <taxon>Blastocladiomycota</taxon>
        <taxon>Blastocladiomycetes</taxon>
        <taxon>Blastocladiales</taxon>
        <taxon>Catenariaceae</taxon>
        <taxon>Catenaria</taxon>
    </lineage>
</organism>
<dbReference type="Proteomes" id="UP000193411">
    <property type="component" value="Unassembled WGS sequence"/>
</dbReference>
<feature type="compositionally biased region" description="Low complexity" evidence="1">
    <location>
        <begin position="25"/>
        <end position="39"/>
    </location>
</feature>
<evidence type="ECO:0000313" key="3">
    <source>
        <dbReference type="Proteomes" id="UP000193411"/>
    </source>
</evidence>
<feature type="compositionally biased region" description="Polar residues" evidence="1">
    <location>
        <begin position="120"/>
        <end position="139"/>
    </location>
</feature>
<dbReference type="AlphaFoldDB" id="A0A1Y2HFD3"/>
<reference evidence="2 3" key="1">
    <citation type="submission" date="2016-07" db="EMBL/GenBank/DDBJ databases">
        <title>Pervasive Adenine N6-methylation of Active Genes in Fungi.</title>
        <authorList>
            <consortium name="DOE Joint Genome Institute"/>
            <person name="Mondo S.J."/>
            <person name="Dannebaum R.O."/>
            <person name="Kuo R.C."/>
            <person name="Labutti K."/>
            <person name="Haridas S."/>
            <person name="Kuo A."/>
            <person name="Salamov A."/>
            <person name="Ahrendt S.R."/>
            <person name="Lipzen A."/>
            <person name="Sullivan W."/>
            <person name="Andreopoulos W.B."/>
            <person name="Clum A."/>
            <person name="Lindquist E."/>
            <person name="Daum C."/>
            <person name="Ramamoorthy G.K."/>
            <person name="Gryganskyi A."/>
            <person name="Culley D."/>
            <person name="Magnuson J.K."/>
            <person name="James T.Y."/>
            <person name="O'Malley M.A."/>
            <person name="Stajich J.E."/>
            <person name="Spatafora J.W."/>
            <person name="Visel A."/>
            <person name="Grigoriev I.V."/>
        </authorList>
    </citation>
    <scope>NUCLEOTIDE SEQUENCE [LARGE SCALE GENOMIC DNA]</scope>
    <source>
        <strain evidence="2 3">PL171</strain>
    </source>
</reference>
<feature type="region of interest" description="Disordered" evidence="1">
    <location>
        <begin position="102"/>
        <end position="139"/>
    </location>
</feature>